<keyword evidence="5" id="KW-1185">Reference proteome</keyword>
<evidence type="ECO:0000256" key="1">
    <source>
        <dbReference type="ARBA" id="ARBA00023125"/>
    </source>
</evidence>
<gene>
    <name evidence="4" type="ORF">F8O01_14900</name>
</gene>
<feature type="compositionally biased region" description="Low complexity" evidence="2">
    <location>
        <begin position="158"/>
        <end position="169"/>
    </location>
</feature>
<dbReference type="OrthoDB" id="5242095at2"/>
<feature type="domain" description="HTH merR-type" evidence="3">
    <location>
        <begin position="1"/>
        <end position="64"/>
    </location>
</feature>
<keyword evidence="1" id="KW-0238">DNA-binding</keyword>
<evidence type="ECO:0000259" key="3">
    <source>
        <dbReference type="PROSITE" id="PS50937"/>
    </source>
</evidence>
<evidence type="ECO:0000256" key="2">
    <source>
        <dbReference type="SAM" id="MobiDB-lite"/>
    </source>
</evidence>
<sequence length="169" mass="18499">MAVRSGLSIDTLRWYEREGMLPRVHRSSNGTRRYDVREQGLVRLLASLRATGMPTSSMREFVALLDGGATTHGRRIAVLERTRELLERRRHEIDAAVDALDTKIDHYRALIAAGLGCDGAPVPAAQRKAQRASEPIGDRITDGTSHTNATAHAAPRATTLGTTHGTEHE</sequence>
<dbReference type="AlphaFoldDB" id="A0A7J5BNG6"/>
<dbReference type="Pfam" id="PF00376">
    <property type="entry name" value="MerR"/>
    <property type="match status" value="1"/>
</dbReference>
<dbReference type="SUPFAM" id="SSF46955">
    <property type="entry name" value="Putative DNA-binding domain"/>
    <property type="match status" value="1"/>
</dbReference>
<name>A0A7J5BNG6_9MICO</name>
<evidence type="ECO:0000313" key="5">
    <source>
        <dbReference type="Proteomes" id="UP000467240"/>
    </source>
</evidence>
<comment type="caution">
    <text evidence="4">The sequence shown here is derived from an EMBL/GenBank/DDBJ whole genome shotgun (WGS) entry which is preliminary data.</text>
</comment>
<evidence type="ECO:0000313" key="4">
    <source>
        <dbReference type="EMBL" id="KAB1653653.1"/>
    </source>
</evidence>
<dbReference type="InterPro" id="IPR009061">
    <property type="entry name" value="DNA-bd_dom_put_sf"/>
</dbReference>
<protein>
    <submittedName>
        <fullName evidence="4">MerR family transcriptional regulator</fullName>
    </submittedName>
</protein>
<dbReference type="GO" id="GO:0003677">
    <property type="term" value="F:DNA binding"/>
    <property type="evidence" value="ECO:0007669"/>
    <property type="project" value="UniProtKB-KW"/>
</dbReference>
<dbReference type="CDD" id="cd01109">
    <property type="entry name" value="HTH_YyaN"/>
    <property type="match status" value="1"/>
</dbReference>
<dbReference type="InterPro" id="IPR047057">
    <property type="entry name" value="MerR_fam"/>
</dbReference>
<dbReference type="Proteomes" id="UP000467240">
    <property type="component" value="Unassembled WGS sequence"/>
</dbReference>
<dbReference type="PANTHER" id="PTHR30204:SF98">
    <property type="entry name" value="HTH-TYPE TRANSCRIPTIONAL REGULATOR ADHR"/>
    <property type="match status" value="1"/>
</dbReference>
<reference evidence="4 5" key="1">
    <citation type="submission" date="2019-09" db="EMBL/GenBank/DDBJ databases">
        <title>Phylogeny of genus Pseudoclavibacter and closely related genus.</title>
        <authorList>
            <person name="Li Y."/>
        </authorList>
    </citation>
    <scope>NUCLEOTIDE SEQUENCE [LARGE SCALE GENOMIC DNA]</scope>
    <source>
        <strain evidence="4 5">DSM 23821</strain>
    </source>
</reference>
<dbReference type="PANTHER" id="PTHR30204">
    <property type="entry name" value="REDOX-CYCLING DRUG-SENSING TRANSCRIPTIONAL ACTIVATOR SOXR"/>
    <property type="match status" value="1"/>
</dbReference>
<organism evidence="4 5">
    <name type="scientific">Pseudoclavibacter chungangensis</name>
    <dbReference type="NCBI Taxonomy" id="587635"/>
    <lineage>
        <taxon>Bacteria</taxon>
        <taxon>Bacillati</taxon>
        <taxon>Actinomycetota</taxon>
        <taxon>Actinomycetes</taxon>
        <taxon>Micrococcales</taxon>
        <taxon>Microbacteriaceae</taxon>
        <taxon>Pseudoclavibacter</taxon>
    </lineage>
</organism>
<dbReference type="EMBL" id="WBJZ01000022">
    <property type="protein sequence ID" value="KAB1653653.1"/>
    <property type="molecule type" value="Genomic_DNA"/>
</dbReference>
<accession>A0A7J5BNG6</accession>
<dbReference type="InterPro" id="IPR000551">
    <property type="entry name" value="MerR-type_HTH_dom"/>
</dbReference>
<dbReference type="SMART" id="SM00422">
    <property type="entry name" value="HTH_MERR"/>
    <property type="match status" value="1"/>
</dbReference>
<dbReference type="PROSITE" id="PS50937">
    <property type="entry name" value="HTH_MERR_2"/>
    <property type="match status" value="1"/>
</dbReference>
<dbReference type="Gene3D" id="1.10.1660.10">
    <property type="match status" value="1"/>
</dbReference>
<proteinExistence type="predicted"/>
<feature type="region of interest" description="Disordered" evidence="2">
    <location>
        <begin position="129"/>
        <end position="169"/>
    </location>
</feature>
<dbReference type="GO" id="GO:0003700">
    <property type="term" value="F:DNA-binding transcription factor activity"/>
    <property type="evidence" value="ECO:0007669"/>
    <property type="project" value="InterPro"/>
</dbReference>